<dbReference type="EMBL" id="GBRH01212655">
    <property type="protein sequence ID" value="JAD85240.1"/>
    <property type="molecule type" value="Transcribed_RNA"/>
</dbReference>
<evidence type="ECO:0000259" key="1">
    <source>
        <dbReference type="Pfam" id="PF14542"/>
    </source>
</evidence>
<dbReference type="InterPro" id="IPR031165">
    <property type="entry name" value="GNAT_YJDJ"/>
</dbReference>
<organism evidence="2">
    <name type="scientific">Arundo donax</name>
    <name type="common">Giant reed</name>
    <name type="synonym">Donax arundinaceus</name>
    <dbReference type="NCBI Taxonomy" id="35708"/>
    <lineage>
        <taxon>Eukaryota</taxon>
        <taxon>Viridiplantae</taxon>
        <taxon>Streptophyta</taxon>
        <taxon>Embryophyta</taxon>
        <taxon>Tracheophyta</taxon>
        <taxon>Spermatophyta</taxon>
        <taxon>Magnoliopsida</taxon>
        <taxon>Liliopsida</taxon>
        <taxon>Poales</taxon>
        <taxon>Poaceae</taxon>
        <taxon>PACMAD clade</taxon>
        <taxon>Arundinoideae</taxon>
        <taxon>Arundineae</taxon>
        <taxon>Arundo</taxon>
    </lineage>
</organism>
<reference evidence="2" key="1">
    <citation type="submission" date="2014-09" db="EMBL/GenBank/DDBJ databases">
        <authorList>
            <person name="Magalhaes I.L.F."/>
            <person name="Oliveira U."/>
            <person name="Santos F.R."/>
            <person name="Vidigal T.H.D.A."/>
            <person name="Brescovit A.D."/>
            <person name="Santos A.J."/>
        </authorList>
    </citation>
    <scope>NUCLEOTIDE SEQUENCE</scope>
    <source>
        <tissue evidence="2">Shoot tissue taken approximately 20 cm above the soil surface</tissue>
    </source>
</reference>
<dbReference type="Pfam" id="PF14542">
    <property type="entry name" value="Acetyltransf_CG"/>
    <property type="match status" value="1"/>
</dbReference>
<sequence length="94" mass="10182">MANHGGADGREAAPPEVESIVWMEEARRFETPDGEAFLEYRLPSPAVMDVVHTYVPRSKRGRGLAARLCDAAFACASSPPAPTSPTRTSLAIRR</sequence>
<dbReference type="PANTHER" id="PTHR31435">
    <property type="entry name" value="PROTEIN NATD1"/>
    <property type="match status" value="1"/>
</dbReference>
<dbReference type="InterPro" id="IPR045057">
    <property type="entry name" value="Gcn5-rel_NAT"/>
</dbReference>
<dbReference type="InterPro" id="IPR016181">
    <property type="entry name" value="Acyl_CoA_acyltransferase"/>
</dbReference>
<protein>
    <recommendedName>
        <fullName evidence="1">N-acetyltransferase domain-containing protein</fullName>
    </recommendedName>
</protein>
<name>A0A0A9DHX3_ARUDO</name>
<dbReference type="SUPFAM" id="SSF55729">
    <property type="entry name" value="Acyl-CoA N-acyltransferases (Nat)"/>
    <property type="match status" value="1"/>
</dbReference>
<evidence type="ECO:0000313" key="2">
    <source>
        <dbReference type="EMBL" id="JAD85240.1"/>
    </source>
</evidence>
<dbReference type="Gene3D" id="3.40.630.30">
    <property type="match status" value="1"/>
</dbReference>
<dbReference type="PANTHER" id="PTHR31435:SF9">
    <property type="entry name" value="PROTEIN NATD1"/>
    <property type="match status" value="1"/>
</dbReference>
<accession>A0A0A9DHX3</accession>
<dbReference type="AlphaFoldDB" id="A0A0A9DHX3"/>
<reference evidence="2" key="2">
    <citation type="journal article" date="2015" name="Data Brief">
        <title>Shoot transcriptome of the giant reed, Arundo donax.</title>
        <authorList>
            <person name="Barrero R.A."/>
            <person name="Guerrero F.D."/>
            <person name="Moolhuijzen P."/>
            <person name="Goolsby J.A."/>
            <person name="Tidwell J."/>
            <person name="Bellgard S.E."/>
            <person name="Bellgard M.I."/>
        </authorList>
    </citation>
    <scope>NUCLEOTIDE SEQUENCE</scope>
    <source>
        <tissue evidence="2">Shoot tissue taken approximately 20 cm above the soil surface</tissue>
    </source>
</reference>
<proteinExistence type="predicted"/>
<feature type="domain" description="N-acetyltransferase" evidence="1">
    <location>
        <begin position="28"/>
        <end position="76"/>
    </location>
</feature>